<evidence type="ECO:0000313" key="3">
    <source>
        <dbReference type="Proteomes" id="UP000199035"/>
    </source>
</evidence>
<evidence type="ECO:0000256" key="1">
    <source>
        <dbReference type="SAM" id="SignalP"/>
    </source>
</evidence>
<keyword evidence="3" id="KW-1185">Reference proteome</keyword>
<feature type="chain" id="PRO_5011793823" description="Lipoprotein" evidence="1">
    <location>
        <begin position="25"/>
        <end position="139"/>
    </location>
</feature>
<dbReference type="AlphaFoldDB" id="A0A1H3NE86"/>
<organism evidence="2 3">
    <name type="scientific">Acinetobacter kyonggiensis</name>
    <dbReference type="NCBI Taxonomy" id="595670"/>
    <lineage>
        <taxon>Bacteria</taxon>
        <taxon>Pseudomonadati</taxon>
        <taxon>Pseudomonadota</taxon>
        <taxon>Gammaproteobacteria</taxon>
        <taxon>Moraxellales</taxon>
        <taxon>Moraxellaceae</taxon>
        <taxon>Acinetobacter</taxon>
    </lineage>
</organism>
<name>A0A1H3NE86_9GAMM</name>
<evidence type="ECO:0000313" key="2">
    <source>
        <dbReference type="EMBL" id="SDY86775.1"/>
    </source>
</evidence>
<dbReference type="PROSITE" id="PS51257">
    <property type="entry name" value="PROKAR_LIPOPROTEIN"/>
    <property type="match status" value="1"/>
</dbReference>
<dbReference type="EMBL" id="FNPK01000043">
    <property type="protein sequence ID" value="SDY86775.1"/>
    <property type="molecule type" value="Genomic_DNA"/>
</dbReference>
<sequence>MKIIQCSTAILSISFLLMACQPQASNALAQKQHFVCKSLIEGFLKTQQLGQYQLQHMQPTLHQTSAQRLYQYHVSSDHEMRTLMPQQQDLNFQCSQSSAQHFELKLLNHKQQEIQTLLSLELLPQKTMDNLTAFVLKTQ</sequence>
<gene>
    <name evidence="2" type="ORF">SAMN05421643_1435</name>
</gene>
<accession>A0A1H3NE86</accession>
<protein>
    <recommendedName>
        <fullName evidence="4">Lipoprotein</fullName>
    </recommendedName>
</protein>
<dbReference type="RefSeq" id="WP_092692863.1">
    <property type="nucleotide sequence ID" value="NZ_FNPK01000043.1"/>
</dbReference>
<dbReference type="Proteomes" id="UP000199035">
    <property type="component" value="Unassembled WGS sequence"/>
</dbReference>
<evidence type="ECO:0008006" key="4">
    <source>
        <dbReference type="Google" id="ProtNLM"/>
    </source>
</evidence>
<reference evidence="3" key="1">
    <citation type="submission" date="2016-10" db="EMBL/GenBank/DDBJ databases">
        <authorList>
            <person name="Varghese N."/>
            <person name="Submissions S."/>
        </authorList>
    </citation>
    <scope>NUCLEOTIDE SEQUENCE [LARGE SCALE GENOMIC DNA]</scope>
    <source>
        <strain evidence="3">ANC 5109</strain>
    </source>
</reference>
<keyword evidence="1" id="KW-0732">Signal</keyword>
<proteinExistence type="predicted"/>
<feature type="signal peptide" evidence="1">
    <location>
        <begin position="1"/>
        <end position="24"/>
    </location>
</feature>